<evidence type="ECO:0000313" key="8">
    <source>
        <dbReference type="EMBL" id="QUC08539.1"/>
    </source>
</evidence>
<dbReference type="InterPro" id="IPR012997">
    <property type="entry name" value="RplA"/>
</dbReference>
<organism evidence="8 9">
    <name type="scientific">Arachnia rubra</name>
    <dbReference type="NCBI Taxonomy" id="1547448"/>
    <lineage>
        <taxon>Bacteria</taxon>
        <taxon>Bacillati</taxon>
        <taxon>Actinomycetota</taxon>
        <taxon>Actinomycetes</taxon>
        <taxon>Propionibacteriales</taxon>
        <taxon>Propionibacteriaceae</taxon>
        <taxon>Arachnia</taxon>
    </lineage>
</organism>
<feature type="region of interest" description="Disordered" evidence="6">
    <location>
        <begin position="257"/>
        <end position="320"/>
    </location>
</feature>
<dbReference type="RefSeq" id="WP_212324609.1">
    <property type="nucleotide sequence ID" value="NZ_AP024463.1"/>
</dbReference>
<feature type="compositionally biased region" description="Basic and acidic residues" evidence="6">
    <location>
        <begin position="214"/>
        <end position="228"/>
    </location>
</feature>
<keyword evidence="1" id="KW-0732">Signal</keyword>
<feature type="compositionally biased region" description="Low complexity" evidence="6">
    <location>
        <begin position="282"/>
        <end position="293"/>
    </location>
</feature>
<evidence type="ECO:0000259" key="7">
    <source>
        <dbReference type="PROSITE" id="PS51109"/>
    </source>
</evidence>
<keyword evidence="2 4" id="KW-0456">Lyase</keyword>
<evidence type="ECO:0000256" key="1">
    <source>
        <dbReference type="ARBA" id="ARBA00022729"/>
    </source>
</evidence>
<dbReference type="SUPFAM" id="SSF50685">
    <property type="entry name" value="Barwin-like endoglucanases"/>
    <property type="match status" value="1"/>
</dbReference>
<comment type="function">
    <text evidence="4">Lytic transglycosylase with a strong preference for naked glycan strands that lack stem peptides.</text>
</comment>
<feature type="domain" description="G5" evidence="7">
    <location>
        <begin position="198"/>
        <end position="278"/>
    </location>
</feature>
<evidence type="ECO:0000256" key="5">
    <source>
        <dbReference type="RuleBase" id="RU003495"/>
    </source>
</evidence>
<dbReference type="InterPro" id="IPR036908">
    <property type="entry name" value="RlpA-like_sf"/>
</dbReference>
<sequence>MAKKHVVIAAVAGGVALTIAGGVAVAVAMHKNEVTLSVDGVPHTVSVREDTVGKVLEVDGITIGEHDVVSPAVDTKVTNGMEVSVLYGRQLQLTVDGEASSPWTTARTVEDALTQLNLNDPASKLSTDRSTAIGRDGLTFSIDTPKTVTVDVAGTPTELRVAGNVGDALTAAQVTPDEDDIVTPAADTALADGLGISYTNVEQRTTTKEVSVPFEKKEEKSEELEKGKTKVSQEGSEGVKTETYAEVYHNGTLVSSTLQSEEVTKEPVTEVTKVGTKEAKSDSSSSDSSAKSGSESDSKKSKSDSGSGSDSSSLSPATGNSCPASYYWEGQKTASGEQFNPNDLTAAHKTLPLGSKVKVTNPSNGKTVVVRINDRGPYAGNRCLDLSKAAMEAIGGTSAGVITVNYETV</sequence>
<comment type="similarity">
    <text evidence="4 5">Belongs to the RlpA family.</text>
</comment>
<accession>A0ABX7Y6P4</accession>
<evidence type="ECO:0000256" key="6">
    <source>
        <dbReference type="SAM" id="MobiDB-lite"/>
    </source>
</evidence>
<feature type="compositionally biased region" description="Basic and acidic residues" evidence="6">
    <location>
        <begin position="294"/>
        <end position="303"/>
    </location>
</feature>
<dbReference type="InterPro" id="IPR007137">
    <property type="entry name" value="DUF348"/>
</dbReference>
<evidence type="ECO:0000256" key="3">
    <source>
        <dbReference type="ARBA" id="ARBA00023316"/>
    </source>
</evidence>
<gene>
    <name evidence="4" type="primary">rlpA</name>
    <name evidence="8" type="ORF">J5A65_01970</name>
</gene>
<evidence type="ECO:0000256" key="2">
    <source>
        <dbReference type="ARBA" id="ARBA00023239"/>
    </source>
</evidence>
<keyword evidence="9" id="KW-1185">Reference proteome</keyword>
<feature type="region of interest" description="Disordered" evidence="6">
    <location>
        <begin position="204"/>
        <end position="242"/>
    </location>
</feature>
<dbReference type="InterPro" id="IPR009009">
    <property type="entry name" value="RlpA-like_DPBB"/>
</dbReference>
<dbReference type="Gene3D" id="2.20.230.10">
    <property type="entry name" value="Resuscitation-promoting factor rpfb"/>
    <property type="match status" value="1"/>
</dbReference>
<dbReference type="Pfam" id="PF03990">
    <property type="entry name" value="DUF348"/>
    <property type="match status" value="3"/>
</dbReference>
<reference evidence="8 9" key="1">
    <citation type="submission" date="2021-03" db="EMBL/GenBank/DDBJ databases">
        <title>Human Oral Microbial Genomes.</title>
        <authorList>
            <person name="Johnston C.D."/>
            <person name="Chen T."/>
            <person name="Dewhirst F.E."/>
        </authorList>
    </citation>
    <scope>NUCLEOTIDE SEQUENCE [LARGE SCALE GENOMIC DNA]</scope>
    <source>
        <strain evidence="8 9">DSMZ 100122</strain>
    </source>
</reference>
<evidence type="ECO:0000256" key="4">
    <source>
        <dbReference type="HAMAP-Rule" id="MF_02071"/>
    </source>
</evidence>
<proteinExistence type="inferred from homology"/>
<dbReference type="NCBIfam" id="TIGR00413">
    <property type="entry name" value="rlpA"/>
    <property type="match status" value="1"/>
</dbReference>
<dbReference type="HAMAP" id="MF_02071">
    <property type="entry name" value="RlpA"/>
    <property type="match status" value="1"/>
</dbReference>
<dbReference type="EMBL" id="CP072384">
    <property type="protein sequence ID" value="QUC08539.1"/>
    <property type="molecule type" value="Genomic_DNA"/>
</dbReference>
<dbReference type="PANTHER" id="PTHR34183">
    <property type="entry name" value="ENDOLYTIC PEPTIDOGLYCAN TRANSGLYCOSYLASE RLPA"/>
    <property type="match status" value="1"/>
</dbReference>
<dbReference type="EC" id="4.2.2.-" evidence="4"/>
<dbReference type="Pfam" id="PF07501">
    <property type="entry name" value="G5"/>
    <property type="match status" value="1"/>
</dbReference>
<dbReference type="CDD" id="cd22268">
    <property type="entry name" value="DPBB_RlpA-like"/>
    <property type="match status" value="1"/>
</dbReference>
<dbReference type="Gene3D" id="2.40.40.10">
    <property type="entry name" value="RlpA-like domain"/>
    <property type="match status" value="1"/>
</dbReference>
<name>A0ABX7Y6P4_9ACTN</name>
<protein>
    <recommendedName>
        <fullName evidence="4">Probable endolytic peptidoglycan transglycosylase RlpA</fullName>
        <ecNumber evidence="4">4.2.2.-</ecNumber>
    </recommendedName>
</protein>
<feature type="compositionally biased region" description="Low complexity" evidence="6">
    <location>
        <begin position="304"/>
        <end position="313"/>
    </location>
</feature>
<dbReference type="PANTHER" id="PTHR34183:SF8">
    <property type="entry name" value="ENDOLYTIC PEPTIDOGLYCAN TRANSGLYCOSYLASE RLPA-RELATED"/>
    <property type="match status" value="1"/>
</dbReference>
<dbReference type="InterPro" id="IPR034718">
    <property type="entry name" value="RlpA"/>
</dbReference>
<dbReference type="SMART" id="SM01208">
    <property type="entry name" value="G5"/>
    <property type="match status" value="1"/>
</dbReference>
<evidence type="ECO:0000313" key="9">
    <source>
        <dbReference type="Proteomes" id="UP000678513"/>
    </source>
</evidence>
<keyword evidence="3 4" id="KW-0961">Cell wall biogenesis/degradation</keyword>
<dbReference type="PROSITE" id="PS51109">
    <property type="entry name" value="G5"/>
    <property type="match status" value="1"/>
</dbReference>
<dbReference type="Pfam" id="PF03330">
    <property type="entry name" value="DPBB_1"/>
    <property type="match status" value="1"/>
</dbReference>
<dbReference type="InterPro" id="IPR011098">
    <property type="entry name" value="G5_dom"/>
</dbReference>
<dbReference type="Proteomes" id="UP000678513">
    <property type="component" value="Chromosome"/>
</dbReference>